<dbReference type="EMBL" id="LVKB01000317">
    <property type="protein sequence ID" value="ORD95428.1"/>
    <property type="molecule type" value="Genomic_DNA"/>
</dbReference>
<accession>A0A1X0Q6N9</accession>
<name>A0A1X0Q6N9_9MICR</name>
<dbReference type="VEuPathDB" id="MicrosporidiaDB:HERIO_2503"/>
<protein>
    <submittedName>
        <fullName evidence="1">Uncharacterized protein</fullName>
    </submittedName>
</protein>
<gene>
    <name evidence="1" type="ORF">HERIO_2503</name>
</gene>
<organism evidence="1 2">
    <name type="scientific">Hepatospora eriocheir</name>
    <dbReference type="NCBI Taxonomy" id="1081669"/>
    <lineage>
        <taxon>Eukaryota</taxon>
        <taxon>Fungi</taxon>
        <taxon>Fungi incertae sedis</taxon>
        <taxon>Microsporidia</taxon>
        <taxon>Hepatosporidae</taxon>
        <taxon>Hepatospora</taxon>
    </lineage>
</organism>
<sequence length="142" mass="16767">MIESSLYGLVQNIPKELKKHSIKVERNYKFYKNIEVQTQNNLIKVIERSGLDKNKQRIGLSVSYKEIELPDFKFTNKGTFDIYIVNKDGYTIEFIKLSDLFLVKTFTINDLITENDEIMSYAIKELDSLIKLYKPDKVNPYW</sequence>
<evidence type="ECO:0000313" key="1">
    <source>
        <dbReference type="EMBL" id="ORD95428.1"/>
    </source>
</evidence>
<keyword evidence="2" id="KW-1185">Reference proteome</keyword>
<proteinExistence type="predicted"/>
<evidence type="ECO:0000313" key="2">
    <source>
        <dbReference type="Proteomes" id="UP000192356"/>
    </source>
</evidence>
<reference evidence="1 2" key="1">
    <citation type="journal article" date="2017" name="Environ. Microbiol.">
        <title>Decay of the glycolytic pathway and adaptation to intranuclear parasitism within Enterocytozoonidae microsporidia.</title>
        <authorList>
            <person name="Wiredu Boakye D."/>
            <person name="Jaroenlak P."/>
            <person name="Prachumwat A."/>
            <person name="Williams T.A."/>
            <person name="Bateman K.S."/>
            <person name="Itsathitphaisarn O."/>
            <person name="Sritunyalucksana K."/>
            <person name="Paszkiewicz K.H."/>
            <person name="Moore K.A."/>
            <person name="Stentiford G.D."/>
            <person name="Williams B.A."/>
        </authorList>
    </citation>
    <scope>NUCLEOTIDE SEQUENCE [LARGE SCALE GENOMIC DNA]</scope>
    <source>
        <strain evidence="1 2">GB1</strain>
    </source>
</reference>
<dbReference type="VEuPathDB" id="MicrosporidiaDB:A0H76_1317"/>
<dbReference type="Proteomes" id="UP000192356">
    <property type="component" value="Unassembled WGS sequence"/>
</dbReference>
<comment type="caution">
    <text evidence="1">The sequence shown here is derived from an EMBL/GenBank/DDBJ whole genome shotgun (WGS) entry which is preliminary data.</text>
</comment>
<dbReference type="AlphaFoldDB" id="A0A1X0Q6N9"/>